<evidence type="ECO:0000313" key="2">
    <source>
        <dbReference type="EMBL" id="KAJ1211100.1"/>
    </source>
</evidence>
<name>A0AAV7WAN6_PLEWA</name>
<dbReference type="Proteomes" id="UP001066276">
    <property type="component" value="Chromosome 1_2"/>
</dbReference>
<dbReference type="AlphaFoldDB" id="A0AAV7WAN6"/>
<feature type="compositionally biased region" description="Basic and acidic residues" evidence="1">
    <location>
        <begin position="62"/>
        <end position="77"/>
    </location>
</feature>
<evidence type="ECO:0000256" key="1">
    <source>
        <dbReference type="SAM" id="MobiDB-lite"/>
    </source>
</evidence>
<feature type="region of interest" description="Disordered" evidence="1">
    <location>
        <begin position="1"/>
        <end position="83"/>
    </location>
</feature>
<sequence length="83" mass="9247">MASRNGRHVTRNASWSRRVVSPDVGTDTWPRDEGKEELGGDNVQTSCCEEAQLGERCSTSPERTRPLRSELGEETAKGLHLHK</sequence>
<reference evidence="2" key="1">
    <citation type="journal article" date="2022" name="bioRxiv">
        <title>Sequencing and chromosome-scale assembly of the giantPleurodeles waltlgenome.</title>
        <authorList>
            <person name="Brown T."/>
            <person name="Elewa A."/>
            <person name="Iarovenko S."/>
            <person name="Subramanian E."/>
            <person name="Araus A.J."/>
            <person name="Petzold A."/>
            <person name="Susuki M."/>
            <person name="Suzuki K.-i.T."/>
            <person name="Hayashi T."/>
            <person name="Toyoda A."/>
            <person name="Oliveira C."/>
            <person name="Osipova E."/>
            <person name="Leigh N.D."/>
            <person name="Simon A."/>
            <person name="Yun M.H."/>
        </authorList>
    </citation>
    <scope>NUCLEOTIDE SEQUENCE</scope>
    <source>
        <strain evidence="2">20211129_DDA</strain>
        <tissue evidence="2">Liver</tissue>
    </source>
</reference>
<evidence type="ECO:0000313" key="3">
    <source>
        <dbReference type="Proteomes" id="UP001066276"/>
    </source>
</evidence>
<proteinExistence type="predicted"/>
<dbReference type="EMBL" id="JANPWB010000002">
    <property type="protein sequence ID" value="KAJ1211100.1"/>
    <property type="molecule type" value="Genomic_DNA"/>
</dbReference>
<gene>
    <name evidence="2" type="ORF">NDU88_006461</name>
</gene>
<feature type="compositionally biased region" description="Basic residues" evidence="1">
    <location>
        <begin position="1"/>
        <end position="10"/>
    </location>
</feature>
<accession>A0AAV7WAN6</accession>
<keyword evidence="3" id="KW-1185">Reference proteome</keyword>
<organism evidence="2 3">
    <name type="scientific">Pleurodeles waltl</name>
    <name type="common">Iberian ribbed newt</name>
    <dbReference type="NCBI Taxonomy" id="8319"/>
    <lineage>
        <taxon>Eukaryota</taxon>
        <taxon>Metazoa</taxon>
        <taxon>Chordata</taxon>
        <taxon>Craniata</taxon>
        <taxon>Vertebrata</taxon>
        <taxon>Euteleostomi</taxon>
        <taxon>Amphibia</taxon>
        <taxon>Batrachia</taxon>
        <taxon>Caudata</taxon>
        <taxon>Salamandroidea</taxon>
        <taxon>Salamandridae</taxon>
        <taxon>Pleurodelinae</taxon>
        <taxon>Pleurodeles</taxon>
    </lineage>
</organism>
<protein>
    <submittedName>
        <fullName evidence="2">Uncharacterized protein</fullName>
    </submittedName>
</protein>
<comment type="caution">
    <text evidence="2">The sequence shown here is derived from an EMBL/GenBank/DDBJ whole genome shotgun (WGS) entry which is preliminary data.</text>
</comment>
<feature type="compositionally biased region" description="Basic and acidic residues" evidence="1">
    <location>
        <begin position="29"/>
        <end position="38"/>
    </location>
</feature>